<dbReference type="Pfam" id="PF01370">
    <property type="entry name" value="Epimerase"/>
    <property type="match status" value="1"/>
</dbReference>
<name>A0ABY7G066_MYAAR</name>
<feature type="domain" description="NAD-dependent epimerase/dehydratase" evidence="1">
    <location>
        <begin position="10"/>
        <end position="204"/>
    </location>
</feature>
<sequence length="342" mass="37670">MAACTEKPKVLVLGGTGFIGRNFVQFLIKNDLASKIRVCDKVPPQMAWMNASHKECFANPLVEFKHANLISASSMAGVFTTAGGEFDLVINLAAETKYGQSDKVYSEGIVKLSLNCAREAAKRDVGFYIEMSSGQMSTSDKKAMREDMKAEPWTNLANHKLEVEKELQNIPGLKYSIIRPAIVYGLGDRHGLAQGMISDLVAQVFGIPYEFLGSVKSNLVRVNMSGVVEDINDKHMAPWAEACTKDGITNTPLNPFIDQELLYNKPVYLDGSKLEETGFTYDTPSLQVTHLQQILDDYSKIHLFPQCLLSGKTTLSDQLPDLDISDDLPPLEDLNIANGNDS</sequence>
<gene>
    <name evidence="2" type="ORF">MAR_013319</name>
</gene>
<keyword evidence="3" id="KW-1185">Reference proteome</keyword>
<dbReference type="PANTHER" id="PTHR43245">
    <property type="entry name" value="BIFUNCTIONAL POLYMYXIN RESISTANCE PROTEIN ARNA"/>
    <property type="match status" value="1"/>
</dbReference>
<accession>A0ABY7G066</accession>
<dbReference type="InterPro" id="IPR050177">
    <property type="entry name" value="Lipid_A_modif_metabolic_enz"/>
</dbReference>
<dbReference type="Gene3D" id="3.40.50.720">
    <property type="entry name" value="NAD(P)-binding Rossmann-like Domain"/>
    <property type="match status" value="1"/>
</dbReference>
<evidence type="ECO:0000313" key="2">
    <source>
        <dbReference type="EMBL" id="WAR27615.1"/>
    </source>
</evidence>
<evidence type="ECO:0000259" key="1">
    <source>
        <dbReference type="Pfam" id="PF01370"/>
    </source>
</evidence>
<proteinExistence type="predicted"/>
<dbReference type="InterPro" id="IPR036291">
    <property type="entry name" value="NAD(P)-bd_dom_sf"/>
</dbReference>
<protein>
    <recommendedName>
        <fullName evidence="1">NAD-dependent epimerase/dehydratase domain-containing protein</fullName>
    </recommendedName>
</protein>
<reference evidence="2" key="1">
    <citation type="submission" date="2022-11" db="EMBL/GenBank/DDBJ databases">
        <title>Centuries of genome instability and evolution in soft-shell clam transmissible cancer (bioRxiv).</title>
        <authorList>
            <person name="Hart S.F.M."/>
            <person name="Yonemitsu M.A."/>
            <person name="Giersch R.M."/>
            <person name="Beal B.F."/>
            <person name="Arriagada G."/>
            <person name="Davis B.W."/>
            <person name="Ostrander E.A."/>
            <person name="Goff S.P."/>
            <person name="Metzger M.J."/>
        </authorList>
    </citation>
    <scope>NUCLEOTIDE SEQUENCE</scope>
    <source>
        <strain evidence="2">MELC-2E11</strain>
        <tissue evidence="2">Siphon/mantle</tissue>
    </source>
</reference>
<dbReference type="SUPFAM" id="SSF51735">
    <property type="entry name" value="NAD(P)-binding Rossmann-fold domains"/>
    <property type="match status" value="1"/>
</dbReference>
<dbReference type="PANTHER" id="PTHR43245:SF11">
    <property type="entry name" value="LD23561P"/>
    <property type="match status" value="1"/>
</dbReference>
<dbReference type="Proteomes" id="UP001164746">
    <property type="component" value="Chromosome 15"/>
</dbReference>
<dbReference type="InterPro" id="IPR001509">
    <property type="entry name" value="Epimerase_deHydtase"/>
</dbReference>
<organism evidence="2 3">
    <name type="scientific">Mya arenaria</name>
    <name type="common">Soft-shell clam</name>
    <dbReference type="NCBI Taxonomy" id="6604"/>
    <lineage>
        <taxon>Eukaryota</taxon>
        <taxon>Metazoa</taxon>
        <taxon>Spiralia</taxon>
        <taxon>Lophotrochozoa</taxon>
        <taxon>Mollusca</taxon>
        <taxon>Bivalvia</taxon>
        <taxon>Autobranchia</taxon>
        <taxon>Heteroconchia</taxon>
        <taxon>Euheterodonta</taxon>
        <taxon>Imparidentia</taxon>
        <taxon>Neoheterodontei</taxon>
        <taxon>Myida</taxon>
        <taxon>Myoidea</taxon>
        <taxon>Myidae</taxon>
        <taxon>Mya</taxon>
    </lineage>
</organism>
<evidence type="ECO:0000313" key="3">
    <source>
        <dbReference type="Proteomes" id="UP001164746"/>
    </source>
</evidence>
<dbReference type="EMBL" id="CP111026">
    <property type="protein sequence ID" value="WAR27615.1"/>
    <property type="molecule type" value="Genomic_DNA"/>
</dbReference>